<dbReference type="RefSeq" id="WP_013606266.1">
    <property type="nucleotide sequence ID" value="NC_015152.1"/>
</dbReference>
<dbReference type="InterPro" id="IPR032466">
    <property type="entry name" value="Metal_Hydrolase"/>
</dbReference>
<feature type="domain" description="Amidohydrolase-related" evidence="8">
    <location>
        <begin position="50"/>
        <end position="373"/>
    </location>
</feature>
<feature type="binding site" evidence="7">
    <location>
        <position position="194"/>
    </location>
    <ligand>
        <name>Zn(2+)</name>
        <dbReference type="ChEBI" id="CHEBI:29105"/>
    </ligand>
</feature>
<dbReference type="GO" id="GO:0046872">
    <property type="term" value="F:metal ion binding"/>
    <property type="evidence" value="ECO:0007669"/>
    <property type="project" value="UniProtKB-KW"/>
</dbReference>
<name>F0RXY9_SPHGB</name>
<dbReference type="Gene3D" id="2.30.40.10">
    <property type="entry name" value="Urease, subunit C, domain 1"/>
    <property type="match status" value="1"/>
</dbReference>
<evidence type="ECO:0000256" key="1">
    <source>
        <dbReference type="ARBA" id="ARBA00010716"/>
    </source>
</evidence>
<keyword evidence="3 5" id="KW-0378">Hydrolase</keyword>
<dbReference type="KEGG" id="sbu:SpiBuddy_0580"/>
<sequence>MTMHIRGAHVLHQGSFKQLDLLIESGRIVAMDKQLPPAMNTATFDATGLFLVPGFIDIHTHGALSIDFNHALPEDVGRISSFFASRGVTTYFPTLLTDTVETMTKQLDLLSSPQLLKDNPTIAGIHLEGPFLCPAYKGAMPGHLLRQCDLSLFRELYAASRKTMKVITLAPELEGAIPLIEEATSLGVRVSLGHSSASYEQTIAAIKAGATGTTHIMNAMKLLHMHDPAILTAVLEQDVYAEMICDGFHLHAPIIRLLLKIKGYDRMLAVTDSLSATGCPDGTYQLGVNTIIVKEGDAKVVETGVRAGSTLTMDHALRNLMSYTNEHVERISALVSTNAARMLGLQDVGELEIGKRADLVALDSDSQVQCTLANGSFIYGGERYA</sequence>
<dbReference type="SUPFAM" id="SSF51338">
    <property type="entry name" value="Composite domain of metallo-dependent hydrolases"/>
    <property type="match status" value="1"/>
</dbReference>
<evidence type="ECO:0000256" key="4">
    <source>
        <dbReference type="ARBA" id="ARBA00023277"/>
    </source>
</evidence>
<dbReference type="CDD" id="cd00854">
    <property type="entry name" value="NagA"/>
    <property type="match status" value="1"/>
</dbReference>
<dbReference type="AlphaFoldDB" id="F0RXY9"/>
<accession>F0RXY9</accession>
<dbReference type="GO" id="GO:0008448">
    <property type="term" value="F:N-acetylglucosamine-6-phosphate deacetylase activity"/>
    <property type="evidence" value="ECO:0007669"/>
    <property type="project" value="UniProtKB-EC"/>
</dbReference>
<dbReference type="eggNOG" id="COG1820">
    <property type="taxonomic scope" value="Bacteria"/>
</dbReference>
<dbReference type="Gene3D" id="3.20.20.140">
    <property type="entry name" value="Metal-dependent hydrolases"/>
    <property type="match status" value="1"/>
</dbReference>
<dbReference type="STRING" id="158189.SpiBuddy_0580"/>
<dbReference type="EMBL" id="CP002541">
    <property type="protein sequence ID" value="ADY12413.1"/>
    <property type="molecule type" value="Genomic_DNA"/>
</dbReference>
<evidence type="ECO:0000256" key="3">
    <source>
        <dbReference type="ARBA" id="ARBA00022801"/>
    </source>
</evidence>
<keyword evidence="10" id="KW-1185">Reference proteome</keyword>
<dbReference type="PANTHER" id="PTHR11113">
    <property type="entry name" value="N-ACETYLGLUCOSAMINE-6-PHOSPHATE DEACETYLASE"/>
    <property type="match status" value="1"/>
</dbReference>
<feature type="binding site" evidence="7">
    <location>
        <position position="128"/>
    </location>
    <ligand>
        <name>Zn(2+)</name>
        <dbReference type="ChEBI" id="CHEBI:29105"/>
    </ligand>
</feature>
<evidence type="ECO:0000256" key="5">
    <source>
        <dbReference type="PIRNR" id="PIRNR038994"/>
    </source>
</evidence>
<evidence type="ECO:0000313" key="10">
    <source>
        <dbReference type="Proteomes" id="UP000008466"/>
    </source>
</evidence>
<dbReference type="InterPro" id="IPR006680">
    <property type="entry name" value="Amidohydro-rel"/>
</dbReference>
<dbReference type="PIRSF" id="PIRSF038994">
    <property type="entry name" value="NagA"/>
    <property type="match status" value="1"/>
</dbReference>
<dbReference type="HOGENOM" id="CLU_032482_1_2_12"/>
<dbReference type="EC" id="3.5.1.25" evidence="9"/>
<dbReference type="OrthoDB" id="9767366at2"/>
<dbReference type="Proteomes" id="UP000008466">
    <property type="component" value="Chromosome"/>
</dbReference>
<comment type="cofactor">
    <cofactor evidence="7">
        <name>a divalent metal cation</name>
        <dbReference type="ChEBI" id="CHEBI:60240"/>
    </cofactor>
    <text evidence="7">Binds 1 divalent metal cation per subunit.</text>
</comment>
<organism evidence="9 10">
    <name type="scientific">Sphaerochaeta globosa (strain ATCC BAA-1886 / DSM 22777 / Buddy)</name>
    <name type="common">Spirochaeta sp. (strain Buddy)</name>
    <dbReference type="NCBI Taxonomy" id="158189"/>
    <lineage>
        <taxon>Bacteria</taxon>
        <taxon>Pseudomonadati</taxon>
        <taxon>Spirochaetota</taxon>
        <taxon>Spirochaetia</taxon>
        <taxon>Spirochaetales</taxon>
        <taxon>Sphaerochaetaceae</taxon>
        <taxon>Sphaerochaeta</taxon>
    </lineage>
</organism>
<keyword evidence="2 7" id="KW-0479">Metal-binding</keyword>
<protein>
    <submittedName>
        <fullName evidence="9">N-acetylglucosamine-6-phosphate deacetylase</fullName>
        <ecNumber evidence="9">3.5.1.25</ecNumber>
    </submittedName>
</protein>
<dbReference type="InterPro" id="IPR003764">
    <property type="entry name" value="GlcNAc_6-P_deAcase"/>
</dbReference>
<dbReference type="SUPFAM" id="SSF51556">
    <property type="entry name" value="Metallo-dependent hydrolases"/>
    <property type="match status" value="1"/>
</dbReference>
<reference evidence="10" key="1">
    <citation type="submission" date="2011-02" db="EMBL/GenBank/DDBJ databases">
        <title>Complete sequence of Spirochaeta sp. Buddy.</title>
        <authorList>
            <person name="Lucas S."/>
            <person name="Copeland A."/>
            <person name="Lapidus A."/>
            <person name="Cheng J.-F."/>
            <person name="Goodwin L."/>
            <person name="Pitluck S."/>
            <person name="Zeytun A."/>
            <person name="Detter J.C."/>
            <person name="Han C."/>
            <person name="Tapia R."/>
            <person name="Land M."/>
            <person name="Hauser L."/>
            <person name="Kyrpides N."/>
            <person name="Ivanova N."/>
            <person name="Mikhailova N."/>
            <person name="Pagani I."/>
            <person name="Ritalahti K.M."/>
            <person name="Loeffler F.E."/>
            <person name="Woyke T."/>
        </authorList>
    </citation>
    <scope>NUCLEOTIDE SEQUENCE [LARGE SCALE GENOMIC DNA]</scope>
    <source>
        <strain evidence="10">ATCC BAA-1886 / DSM 22777 / Buddy</strain>
    </source>
</reference>
<feature type="active site" description="Proton donor/acceptor" evidence="6">
    <location>
        <position position="272"/>
    </location>
</feature>
<dbReference type="InterPro" id="IPR011059">
    <property type="entry name" value="Metal-dep_hydrolase_composite"/>
</dbReference>
<evidence type="ECO:0000259" key="8">
    <source>
        <dbReference type="Pfam" id="PF01979"/>
    </source>
</evidence>
<comment type="similarity">
    <text evidence="1 5">Belongs to the metallo-dependent hydrolases superfamily. NagA family.</text>
</comment>
<keyword evidence="4 5" id="KW-0119">Carbohydrate metabolism</keyword>
<feature type="binding site" evidence="7">
    <location>
        <position position="215"/>
    </location>
    <ligand>
        <name>Zn(2+)</name>
        <dbReference type="ChEBI" id="CHEBI:29105"/>
    </ligand>
</feature>
<dbReference type="GO" id="GO:0006046">
    <property type="term" value="P:N-acetylglucosamine catabolic process"/>
    <property type="evidence" value="ECO:0007669"/>
    <property type="project" value="TreeGrafter"/>
</dbReference>
<evidence type="ECO:0000313" key="9">
    <source>
        <dbReference type="EMBL" id="ADY12413.1"/>
    </source>
</evidence>
<dbReference type="PANTHER" id="PTHR11113:SF14">
    <property type="entry name" value="N-ACETYLGLUCOSAMINE-6-PHOSPHATE DEACETYLASE"/>
    <property type="match status" value="1"/>
</dbReference>
<evidence type="ECO:0000256" key="6">
    <source>
        <dbReference type="PIRSR" id="PIRSR038994-1"/>
    </source>
</evidence>
<proteinExistence type="inferred from homology"/>
<dbReference type="NCBIfam" id="TIGR00221">
    <property type="entry name" value="nagA"/>
    <property type="match status" value="1"/>
</dbReference>
<evidence type="ECO:0000256" key="7">
    <source>
        <dbReference type="PIRSR" id="PIRSR038994-3"/>
    </source>
</evidence>
<dbReference type="Pfam" id="PF01979">
    <property type="entry name" value="Amidohydro_1"/>
    <property type="match status" value="1"/>
</dbReference>
<evidence type="ECO:0000256" key="2">
    <source>
        <dbReference type="ARBA" id="ARBA00022723"/>
    </source>
</evidence>
<gene>
    <name evidence="9" type="ordered locus">SpiBuddy_0580</name>
</gene>